<dbReference type="SUPFAM" id="SSF53335">
    <property type="entry name" value="S-adenosyl-L-methionine-dependent methyltransferases"/>
    <property type="match status" value="1"/>
</dbReference>
<dbReference type="GO" id="GO:0032259">
    <property type="term" value="P:methylation"/>
    <property type="evidence" value="ECO:0007669"/>
    <property type="project" value="UniProtKB-KW"/>
</dbReference>
<geneLocation type="plasmid" evidence="5">
    <name>pb18-1</name>
</geneLocation>
<dbReference type="InterPro" id="IPR029063">
    <property type="entry name" value="SAM-dependent_MTases_sf"/>
</dbReference>
<dbReference type="PANTHER" id="PTHR30481:SF4">
    <property type="entry name" value="SITE-SPECIFIC DNA-METHYLTRANSFERASE (ADENINE-SPECIFIC)"/>
    <property type="match status" value="1"/>
</dbReference>
<evidence type="ECO:0000313" key="5">
    <source>
        <dbReference type="Proteomes" id="UP000503440"/>
    </source>
</evidence>
<evidence type="ECO:0000256" key="2">
    <source>
        <dbReference type="ARBA" id="ARBA00022679"/>
    </source>
</evidence>
<evidence type="ECO:0000313" key="4">
    <source>
        <dbReference type="EMBL" id="QIC71798.1"/>
    </source>
</evidence>
<dbReference type="GO" id="GO:0006298">
    <property type="term" value="P:mismatch repair"/>
    <property type="evidence" value="ECO:0007669"/>
    <property type="project" value="TreeGrafter"/>
</dbReference>
<gene>
    <name evidence="4" type="ORF">FSC09_15510</name>
</gene>
<dbReference type="Gene3D" id="3.40.50.150">
    <property type="entry name" value="Vaccinia Virus protein VP39"/>
    <property type="match status" value="2"/>
</dbReference>
<organism evidence="4 5">
    <name type="scientific">Acinetobacter indicus</name>
    <dbReference type="NCBI Taxonomy" id="756892"/>
    <lineage>
        <taxon>Bacteria</taxon>
        <taxon>Pseudomonadati</taxon>
        <taxon>Pseudomonadota</taxon>
        <taxon>Gammaproteobacteria</taxon>
        <taxon>Moraxellales</taxon>
        <taxon>Moraxellaceae</taxon>
        <taxon>Acinetobacter</taxon>
    </lineage>
</organism>
<proteinExistence type="predicted"/>
<keyword evidence="3" id="KW-0949">S-adenosyl-L-methionine</keyword>
<dbReference type="RefSeq" id="WP_163146458.1">
    <property type="nucleotide sequence ID" value="NZ_CP044456.1"/>
</dbReference>
<dbReference type="PANTHER" id="PTHR30481">
    <property type="entry name" value="DNA ADENINE METHYLASE"/>
    <property type="match status" value="1"/>
</dbReference>
<dbReference type="GO" id="GO:0043565">
    <property type="term" value="F:sequence-specific DNA binding"/>
    <property type="evidence" value="ECO:0007669"/>
    <property type="project" value="TreeGrafter"/>
</dbReference>
<name>A0A6C0Y6J7_9GAMM</name>
<dbReference type="InterPro" id="IPR012327">
    <property type="entry name" value="MeTrfase_D12"/>
</dbReference>
<dbReference type="Proteomes" id="UP000503440">
    <property type="component" value="Plasmid pB18-1"/>
</dbReference>
<accession>A0A6C0Y6J7</accession>
<dbReference type="GO" id="GO:0009307">
    <property type="term" value="P:DNA restriction-modification system"/>
    <property type="evidence" value="ECO:0007669"/>
    <property type="project" value="InterPro"/>
</dbReference>
<evidence type="ECO:0000256" key="3">
    <source>
        <dbReference type="ARBA" id="ARBA00022691"/>
    </source>
</evidence>
<reference evidence="4 5" key="1">
    <citation type="submission" date="2019-09" db="EMBL/GenBank/DDBJ databases">
        <title>Non-baumannii Acinetobacter spp. carrying blaNDM-1 isolated in China.</title>
        <authorList>
            <person name="Cui C."/>
            <person name="Chen C."/>
            <person name="Sun J."/>
            <person name="Liu Y."/>
        </authorList>
    </citation>
    <scope>NUCLEOTIDE SEQUENCE [LARGE SCALE GENOMIC DNA]</scope>
    <source>
        <strain evidence="4 5">B18</strain>
        <plasmid evidence="5">pb18-1</plasmid>
    </source>
</reference>
<evidence type="ECO:0000256" key="1">
    <source>
        <dbReference type="ARBA" id="ARBA00022603"/>
    </source>
</evidence>
<dbReference type="EMBL" id="CP044456">
    <property type="protein sequence ID" value="QIC71798.1"/>
    <property type="molecule type" value="Genomic_DNA"/>
</dbReference>
<dbReference type="AlphaFoldDB" id="A0A6C0Y6J7"/>
<keyword evidence="2" id="KW-0808">Transferase</keyword>
<protein>
    <submittedName>
        <fullName evidence="4">DNA adenine methylase</fullName>
    </submittedName>
</protein>
<keyword evidence="1 4" id="KW-0489">Methyltransferase</keyword>
<sequence>MTVQLADTPIMQKKISHPLLRIQSSKFKIGDWVLSFFPKHRIYVEPFGGCASILLNKSPSEVEVYNDLNRDLYNLFRILREPEQAQSLIYAVENTPFSRQEFKQAFRNTQNSIEKARRLFIRSQLGFFEDGRSSDIQSGNLVSSLESWNQQPKVIQYASKRLKNTIIENRDALDVIDFYDTPDTLFFIDYPFPSEHVSKRETELINKLICVKGKVILCGWDNALYYDLLYGWVKKKRVQPGRTRAECLWVCPKTKQFDLFEGLTPTGT</sequence>
<dbReference type="Pfam" id="PF02086">
    <property type="entry name" value="MethyltransfD12"/>
    <property type="match status" value="1"/>
</dbReference>
<dbReference type="GO" id="GO:1904047">
    <property type="term" value="F:S-adenosyl-L-methionine binding"/>
    <property type="evidence" value="ECO:0007669"/>
    <property type="project" value="TreeGrafter"/>
</dbReference>
<dbReference type="GO" id="GO:0009007">
    <property type="term" value="F:site-specific DNA-methyltransferase (adenine-specific) activity"/>
    <property type="evidence" value="ECO:0007669"/>
    <property type="project" value="UniProtKB-EC"/>
</dbReference>
<keyword evidence="4" id="KW-0614">Plasmid</keyword>